<keyword evidence="4" id="KW-0804">Transcription</keyword>
<feature type="domain" description="HTH lysR-type" evidence="5">
    <location>
        <begin position="1"/>
        <end position="58"/>
    </location>
</feature>
<dbReference type="InterPro" id="IPR036388">
    <property type="entry name" value="WH-like_DNA-bd_sf"/>
</dbReference>
<evidence type="ECO:0000259" key="5">
    <source>
        <dbReference type="PROSITE" id="PS50931"/>
    </source>
</evidence>
<keyword evidence="7" id="KW-1185">Reference proteome</keyword>
<dbReference type="PANTHER" id="PTHR30126">
    <property type="entry name" value="HTH-TYPE TRANSCRIPTIONAL REGULATOR"/>
    <property type="match status" value="1"/>
</dbReference>
<dbReference type="PROSITE" id="PS50931">
    <property type="entry name" value="HTH_LYSR"/>
    <property type="match status" value="1"/>
</dbReference>
<gene>
    <name evidence="6" type="ORF">GCM10007362_04050</name>
</gene>
<dbReference type="PANTHER" id="PTHR30126:SF93">
    <property type="entry name" value="HTH LYSR-TYPE DOMAIN-CONTAINING PROTEIN"/>
    <property type="match status" value="1"/>
</dbReference>
<evidence type="ECO:0000256" key="2">
    <source>
        <dbReference type="ARBA" id="ARBA00023015"/>
    </source>
</evidence>
<protein>
    <submittedName>
        <fullName evidence="6">LysR family transcriptional regulator</fullName>
    </submittedName>
</protein>
<evidence type="ECO:0000256" key="1">
    <source>
        <dbReference type="ARBA" id="ARBA00009437"/>
    </source>
</evidence>
<evidence type="ECO:0000313" key="7">
    <source>
        <dbReference type="Proteomes" id="UP000605427"/>
    </source>
</evidence>
<dbReference type="EMBL" id="BMDD01000001">
    <property type="protein sequence ID" value="GGH69219.1"/>
    <property type="molecule type" value="Genomic_DNA"/>
</dbReference>
<dbReference type="Gene3D" id="1.10.10.10">
    <property type="entry name" value="Winged helix-like DNA-binding domain superfamily/Winged helix DNA-binding domain"/>
    <property type="match status" value="1"/>
</dbReference>
<dbReference type="RefSeq" id="WP_172238331.1">
    <property type="nucleotide sequence ID" value="NZ_BMDD01000001.1"/>
</dbReference>
<name>A0ABQ1ZMG9_9BACL</name>
<reference evidence="7" key="1">
    <citation type="journal article" date="2019" name="Int. J. Syst. Evol. Microbiol.">
        <title>The Global Catalogue of Microorganisms (GCM) 10K type strain sequencing project: providing services to taxonomists for standard genome sequencing and annotation.</title>
        <authorList>
            <consortium name="The Broad Institute Genomics Platform"/>
            <consortium name="The Broad Institute Genome Sequencing Center for Infectious Disease"/>
            <person name="Wu L."/>
            <person name="Ma J."/>
        </authorList>
    </citation>
    <scope>NUCLEOTIDE SEQUENCE [LARGE SCALE GENOMIC DNA]</scope>
    <source>
        <strain evidence="7">CCM 8702</strain>
    </source>
</reference>
<keyword evidence="2" id="KW-0805">Transcription regulation</keyword>
<evidence type="ECO:0000256" key="4">
    <source>
        <dbReference type="ARBA" id="ARBA00023163"/>
    </source>
</evidence>
<dbReference type="Proteomes" id="UP000605427">
    <property type="component" value="Unassembled WGS sequence"/>
</dbReference>
<comment type="similarity">
    <text evidence="1">Belongs to the LysR transcriptional regulatory family.</text>
</comment>
<proteinExistence type="inferred from homology"/>
<evidence type="ECO:0000256" key="3">
    <source>
        <dbReference type="ARBA" id="ARBA00023125"/>
    </source>
</evidence>
<dbReference type="InterPro" id="IPR005119">
    <property type="entry name" value="LysR_subst-bd"/>
</dbReference>
<dbReference type="Pfam" id="PF03466">
    <property type="entry name" value="LysR_substrate"/>
    <property type="match status" value="1"/>
</dbReference>
<dbReference type="SUPFAM" id="SSF53850">
    <property type="entry name" value="Periplasmic binding protein-like II"/>
    <property type="match status" value="1"/>
</dbReference>
<dbReference type="SUPFAM" id="SSF46785">
    <property type="entry name" value="Winged helix' DNA-binding domain"/>
    <property type="match status" value="1"/>
</dbReference>
<organism evidence="6 7">
    <name type="scientific">Saccharibacillus endophyticus</name>
    <dbReference type="NCBI Taxonomy" id="2060666"/>
    <lineage>
        <taxon>Bacteria</taxon>
        <taxon>Bacillati</taxon>
        <taxon>Bacillota</taxon>
        <taxon>Bacilli</taxon>
        <taxon>Bacillales</taxon>
        <taxon>Paenibacillaceae</taxon>
        <taxon>Saccharibacillus</taxon>
    </lineage>
</organism>
<dbReference type="InterPro" id="IPR000847">
    <property type="entry name" value="LysR_HTH_N"/>
</dbReference>
<comment type="caution">
    <text evidence="6">The sequence shown here is derived from an EMBL/GenBank/DDBJ whole genome shotgun (WGS) entry which is preliminary data.</text>
</comment>
<dbReference type="Pfam" id="PF00126">
    <property type="entry name" value="HTH_1"/>
    <property type="match status" value="1"/>
</dbReference>
<dbReference type="Gene3D" id="3.40.190.10">
    <property type="entry name" value="Periplasmic binding protein-like II"/>
    <property type="match status" value="2"/>
</dbReference>
<keyword evidence="3" id="KW-0238">DNA-binding</keyword>
<evidence type="ECO:0000313" key="6">
    <source>
        <dbReference type="EMBL" id="GGH69219.1"/>
    </source>
</evidence>
<dbReference type="InterPro" id="IPR036390">
    <property type="entry name" value="WH_DNA-bd_sf"/>
</dbReference>
<dbReference type="CDD" id="cd05466">
    <property type="entry name" value="PBP2_LTTR_substrate"/>
    <property type="match status" value="1"/>
</dbReference>
<sequence>MELNDLHIFCCVARLGSMSKAAAELGYVQSNITSRIRALEQEFGVALLDRSPKGIRLRPEGERLLKYAEQIRQLVEQAKLDVPAIQVRPMRLGASQTLTAAYLNPLIADPDSEIQVFTRSPEQLVHLLESGELDAVLLNREPEQTNRLEKVFEAVEPVAWMIGGNVHESVASELPLLASRDVRCPYRLQTLEQSKRCYPPRRLIEADTLESLVAIVESGHGLALLPIALRTPCMRTVRLPGFDKEKVQISCYRKAFPSDTFDDSKPGVSNEWERLKALITR</sequence>
<accession>A0ABQ1ZMG9</accession>